<dbReference type="eggNOG" id="KOG2997">
    <property type="taxonomic scope" value="Eukaryota"/>
</dbReference>
<dbReference type="Proteomes" id="UP000015100">
    <property type="component" value="Unassembled WGS sequence"/>
</dbReference>
<feature type="compositionally biased region" description="Basic and acidic residues" evidence="2">
    <location>
        <begin position="93"/>
        <end position="106"/>
    </location>
</feature>
<evidence type="ECO:0000256" key="1">
    <source>
        <dbReference type="ARBA" id="ARBA00022786"/>
    </source>
</evidence>
<dbReference type="EMBL" id="AQGS01000117">
    <property type="protein sequence ID" value="EPS42363.1"/>
    <property type="molecule type" value="Genomic_DNA"/>
</dbReference>
<evidence type="ECO:0000256" key="2">
    <source>
        <dbReference type="SAM" id="MobiDB-lite"/>
    </source>
</evidence>
<dbReference type="OrthoDB" id="2117972at2759"/>
<gene>
    <name evidence="4" type="ORF">H072_3682</name>
</gene>
<reference evidence="4 5" key="1">
    <citation type="journal article" date="2013" name="PLoS Genet.">
        <title>Genomic mechanisms accounting for the adaptation to parasitism in nematode-trapping fungi.</title>
        <authorList>
            <person name="Meerupati T."/>
            <person name="Andersson K.M."/>
            <person name="Friman E."/>
            <person name="Kumar D."/>
            <person name="Tunlid A."/>
            <person name="Ahren D."/>
        </authorList>
    </citation>
    <scope>NUCLEOTIDE SEQUENCE [LARGE SCALE GENOMIC DNA]</scope>
    <source>
        <strain evidence="4 5">CBS 200.50</strain>
    </source>
</reference>
<feature type="region of interest" description="Disordered" evidence="2">
    <location>
        <begin position="165"/>
        <end position="196"/>
    </location>
</feature>
<dbReference type="PANTHER" id="PTHR12874:SF9">
    <property type="entry name" value="F-BOX ONLY PROTEIN 48"/>
    <property type="match status" value="1"/>
</dbReference>
<reference evidence="5" key="2">
    <citation type="submission" date="2013-04" db="EMBL/GenBank/DDBJ databases">
        <title>Genomic mechanisms accounting for the adaptation to parasitism in nematode-trapping fungi.</title>
        <authorList>
            <person name="Ahren D.G."/>
        </authorList>
    </citation>
    <scope>NUCLEOTIDE SEQUENCE [LARGE SCALE GENOMIC DNA]</scope>
    <source>
        <strain evidence="5">CBS 200.50</strain>
    </source>
</reference>
<keyword evidence="1" id="KW-0833">Ubl conjugation pathway</keyword>
<organism evidence="4 5">
    <name type="scientific">Dactylellina haptotyla (strain CBS 200.50)</name>
    <name type="common">Nematode-trapping fungus</name>
    <name type="synonym">Monacrosporium haptotylum</name>
    <dbReference type="NCBI Taxonomy" id="1284197"/>
    <lineage>
        <taxon>Eukaryota</taxon>
        <taxon>Fungi</taxon>
        <taxon>Dikarya</taxon>
        <taxon>Ascomycota</taxon>
        <taxon>Pezizomycotina</taxon>
        <taxon>Orbiliomycetes</taxon>
        <taxon>Orbiliales</taxon>
        <taxon>Orbiliaceae</taxon>
        <taxon>Dactylellina</taxon>
    </lineage>
</organism>
<dbReference type="GO" id="GO:0005737">
    <property type="term" value="C:cytoplasm"/>
    <property type="evidence" value="ECO:0007669"/>
    <property type="project" value="TreeGrafter"/>
</dbReference>
<proteinExistence type="predicted"/>
<comment type="caution">
    <text evidence="4">The sequence shown here is derived from an EMBL/GenBank/DDBJ whole genome shotgun (WGS) entry which is preliminary data.</text>
</comment>
<dbReference type="GO" id="GO:0031146">
    <property type="term" value="P:SCF-dependent proteasomal ubiquitin-dependent protein catabolic process"/>
    <property type="evidence" value="ECO:0007669"/>
    <property type="project" value="TreeGrafter"/>
</dbReference>
<sequence>MSDKPTEVKPSSGELTDELESFRIQWKQDLKSQRQPIAVAPQSKLVATAGSVAGPAAHSSSSATSRADPTQRRRQSQSAREGHRLGATAQAIRDQDDGFRSIDLDVKPSPSLGQGERTLTSKPLVTALDHYEAALEEEEEGNINESLRLYRKAHQLDRTVHQQYKEKHFPQQAAPAQQNKEQPSAKIEEPESEKPSVLPTEELIPTFASIQIIPGKEINLASLKGKESYRKPASCPISKIPREILIQIMFRLAEADVSAFVRCTSVCKTLCYLVYTERQIWKTLCERVYENMIWGPSWACEINGKPLARRLGSGEDDSGGLGTLTPQFTDLAIAEEEEYDDGENREGGEDKEKMEALHIRPYDEIEILKYNSSYRRMFIERARIRYNGIYISTCTYIRSGHMVTNSLAFSNPVHLITYYRYIRFFPSGFILTLLTPAEPADVVHAITLESYKQLTSNSSSSHHAATAAQLHHVKHLLPGRWRILFNSATYPSLTSAEEPGSRIQVEAEGSGAKGRYINILDLTLKMRPKGIGGKRGYGDRLAWNSYTSLNRLTDDKAAYTLKNDKPFYFSRVKSYEKEDDGSPGVVL</sequence>
<evidence type="ECO:0000313" key="4">
    <source>
        <dbReference type="EMBL" id="EPS42363.1"/>
    </source>
</evidence>
<feature type="region of interest" description="Disordered" evidence="2">
    <location>
        <begin position="50"/>
        <end position="119"/>
    </location>
</feature>
<name>S8BSE4_DACHA</name>
<evidence type="ECO:0000313" key="5">
    <source>
        <dbReference type="Proteomes" id="UP000015100"/>
    </source>
</evidence>
<evidence type="ECO:0000259" key="3">
    <source>
        <dbReference type="PROSITE" id="PS50181"/>
    </source>
</evidence>
<dbReference type="GO" id="GO:0019005">
    <property type="term" value="C:SCF ubiquitin ligase complex"/>
    <property type="evidence" value="ECO:0007669"/>
    <property type="project" value="TreeGrafter"/>
</dbReference>
<dbReference type="AlphaFoldDB" id="S8BSE4"/>
<dbReference type="SUPFAM" id="SSF81383">
    <property type="entry name" value="F-box domain"/>
    <property type="match status" value="1"/>
</dbReference>
<dbReference type="InterPro" id="IPR045464">
    <property type="entry name" value="Hrt3/FBXO9_C"/>
</dbReference>
<protein>
    <recommendedName>
        <fullName evidence="3">F-box domain-containing protein</fullName>
    </recommendedName>
</protein>
<dbReference type="InterPro" id="IPR001810">
    <property type="entry name" value="F-box_dom"/>
</dbReference>
<dbReference type="InterPro" id="IPR036047">
    <property type="entry name" value="F-box-like_dom_sf"/>
</dbReference>
<dbReference type="PROSITE" id="PS50181">
    <property type="entry name" value="FBOX"/>
    <property type="match status" value="1"/>
</dbReference>
<dbReference type="OMA" id="SWSQVFQ"/>
<dbReference type="Pfam" id="PF19270">
    <property type="entry name" value="FBO_C"/>
    <property type="match status" value="1"/>
</dbReference>
<dbReference type="PANTHER" id="PTHR12874">
    <property type="entry name" value="F-BOX ONLY PROTEIN 48-RELATED"/>
    <property type="match status" value="1"/>
</dbReference>
<dbReference type="Gene3D" id="1.20.1280.50">
    <property type="match status" value="1"/>
</dbReference>
<dbReference type="HOGENOM" id="CLU_017706_0_0_1"/>
<keyword evidence="5" id="KW-1185">Reference proteome</keyword>
<accession>S8BSE4</accession>
<feature type="domain" description="F-box" evidence="3">
    <location>
        <begin position="234"/>
        <end position="284"/>
    </location>
</feature>
<dbReference type="Pfam" id="PF12937">
    <property type="entry name" value="F-box-like"/>
    <property type="match status" value="1"/>
</dbReference>
<feature type="compositionally biased region" description="Low complexity" evidence="2">
    <location>
        <begin position="50"/>
        <end position="67"/>
    </location>
</feature>
<dbReference type="STRING" id="1284197.S8BSE4"/>